<protein>
    <submittedName>
        <fullName evidence="1">Uncharacterized protein</fullName>
    </submittedName>
</protein>
<gene>
    <name evidence="1" type="ORF">M0R45_024221</name>
</gene>
<sequence length="161" mass="18123">MSAYGNLELLVEMSRVRQLWQHGGVGDELMREELRGKENRRDEENEIAEASRAAQLVTLLDCIDGSQLATLAVQLHLSAFQPLPSALGFRIFRSFTHSVTNLIPIYGRKLISTGSYLKAAHPPSEMSPMAWYRNWGLISIAAKSYQHVIKPTSYTDSVQFQ</sequence>
<evidence type="ECO:0000313" key="1">
    <source>
        <dbReference type="EMBL" id="KAK9927016.1"/>
    </source>
</evidence>
<keyword evidence="2" id="KW-1185">Reference proteome</keyword>
<proteinExistence type="predicted"/>
<evidence type="ECO:0000313" key="2">
    <source>
        <dbReference type="Proteomes" id="UP001457282"/>
    </source>
</evidence>
<organism evidence="1 2">
    <name type="scientific">Rubus argutus</name>
    <name type="common">Southern blackberry</name>
    <dbReference type="NCBI Taxonomy" id="59490"/>
    <lineage>
        <taxon>Eukaryota</taxon>
        <taxon>Viridiplantae</taxon>
        <taxon>Streptophyta</taxon>
        <taxon>Embryophyta</taxon>
        <taxon>Tracheophyta</taxon>
        <taxon>Spermatophyta</taxon>
        <taxon>Magnoliopsida</taxon>
        <taxon>eudicotyledons</taxon>
        <taxon>Gunneridae</taxon>
        <taxon>Pentapetalae</taxon>
        <taxon>rosids</taxon>
        <taxon>fabids</taxon>
        <taxon>Rosales</taxon>
        <taxon>Rosaceae</taxon>
        <taxon>Rosoideae</taxon>
        <taxon>Rosoideae incertae sedis</taxon>
        <taxon>Rubus</taxon>
    </lineage>
</organism>
<reference evidence="1 2" key="1">
    <citation type="journal article" date="2023" name="G3 (Bethesda)">
        <title>A chromosome-length genome assembly and annotation of blackberry (Rubus argutus, cv. 'Hillquist').</title>
        <authorList>
            <person name="Bruna T."/>
            <person name="Aryal R."/>
            <person name="Dudchenko O."/>
            <person name="Sargent D.J."/>
            <person name="Mead D."/>
            <person name="Buti M."/>
            <person name="Cavallini A."/>
            <person name="Hytonen T."/>
            <person name="Andres J."/>
            <person name="Pham M."/>
            <person name="Weisz D."/>
            <person name="Mascagni F."/>
            <person name="Usai G."/>
            <person name="Natali L."/>
            <person name="Bassil N."/>
            <person name="Fernandez G.E."/>
            <person name="Lomsadze A."/>
            <person name="Armour M."/>
            <person name="Olukolu B."/>
            <person name="Poorten T."/>
            <person name="Britton C."/>
            <person name="Davik J."/>
            <person name="Ashrafi H."/>
            <person name="Aiden E.L."/>
            <person name="Borodovsky M."/>
            <person name="Worthington M."/>
        </authorList>
    </citation>
    <scope>NUCLEOTIDE SEQUENCE [LARGE SCALE GENOMIC DNA]</scope>
    <source>
        <strain evidence="1">PI 553951</strain>
    </source>
</reference>
<dbReference type="Proteomes" id="UP001457282">
    <property type="component" value="Unassembled WGS sequence"/>
</dbReference>
<dbReference type="EMBL" id="JBEDUW010000005">
    <property type="protein sequence ID" value="KAK9927016.1"/>
    <property type="molecule type" value="Genomic_DNA"/>
</dbReference>
<comment type="caution">
    <text evidence="1">The sequence shown here is derived from an EMBL/GenBank/DDBJ whole genome shotgun (WGS) entry which is preliminary data.</text>
</comment>
<accession>A0AAW1WQJ3</accession>
<dbReference type="AlphaFoldDB" id="A0AAW1WQJ3"/>
<name>A0AAW1WQJ3_RUBAR</name>